<protein>
    <submittedName>
        <fullName evidence="2">Uncharacterized protein</fullName>
    </submittedName>
</protein>
<dbReference type="Gene3D" id="3.40.1740.10">
    <property type="entry name" value="VC0467-like"/>
    <property type="match status" value="1"/>
</dbReference>
<dbReference type="Proteomes" id="UP001314263">
    <property type="component" value="Unassembled WGS sequence"/>
</dbReference>
<feature type="compositionally biased region" description="Acidic residues" evidence="1">
    <location>
        <begin position="200"/>
        <end position="213"/>
    </location>
</feature>
<feature type="region of interest" description="Disordered" evidence="1">
    <location>
        <begin position="170"/>
        <end position="218"/>
    </location>
</feature>
<dbReference type="InterPro" id="IPR003774">
    <property type="entry name" value="AlgH-like"/>
</dbReference>
<organism evidence="2 3">
    <name type="scientific">Coccomyxa viridis</name>
    <dbReference type="NCBI Taxonomy" id="1274662"/>
    <lineage>
        <taxon>Eukaryota</taxon>
        <taxon>Viridiplantae</taxon>
        <taxon>Chlorophyta</taxon>
        <taxon>core chlorophytes</taxon>
        <taxon>Trebouxiophyceae</taxon>
        <taxon>Trebouxiophyceae incertae sedis</taxon>
        <taxon>Coccomyxaceae</taxon>
        <taxon>Coccomyxa</taxon>
    </lineage>
</organism>
<keyword evidence="3" id="KW-1185">Reference proteome</keyword>
<dbReference type="PANTHER" id="PTHR31984">
    <property type="entry name" value="TRANSPORTER, PUTATIVE (DUF179)-RELATED"/>
    <property type="match status" value="1"/>
</dbReference>
<reference evidence="2 3" key="1">
    <citation type="submission" date="2023-10" db="EMBL/GenBank/DDBJ databases">
        <authorList>
            <person name="Maclean D."/>
            <person name="Macfadyen A."/>
        </authorList>
    </citation>
    <scope>NUCLEOTIDE SEQUENCE [LARGE SCALE GENOMIC DNA]</scope>
</reference>
<accession>A0AAV1I352</accession>
<feature type="region of interest" description="Disordered" evidence="1">
    <location>
        <begin position="107"/>
        <end position="127"/>
    </location>
</feature>
<dbReference type="EMBL" id="CAUYUE010000005">
    <property type="protein sequence ID" value="CAK0773919.1"/>
    <property type="molecule type" value="Genomic_DNA"/>
</dbReference>
<name>A0AAV1I352_9CHLO</name>
<comment type="caution">
    <text evidence="2">The sequence shown here is derived from an EMBL/GenBank/DDBJ whole genome shotgun (WGS) entry which is preliminary data.</text>
</comment>
<dbReference type="AlphaFoldDB" id="A0AAV1I352"/>
<gene>
    <name evidence="2" type="ORF">CVIRNUC_004115</name>
</gene>
<dbReference type="SUPFAM" id="SSF143456">
    <property type="entry name" value="VC0467-like"/>
    <property type="match status" value="1"/>
</dbReference>
<dbReference type="PANTHER" id="PTHR31984:SF17">
    <property type="entry name" value="TRANSCRIPTIONAL REGULATOR"/>
    <property type="match status" value="1"/>
</dbReference>
<evidence type="ECO:0000313" key="2">
    <source>
        <dbReference type="EMBL" id="CAK0773919.1"/>
    </source>
</evidence>
<evidence type="ECO:0000256" key="1">
    <source>
        <dbReference type="SAM" id="MobiDB-lite"/>
    </source>
</evidence>
<proteinExistence type="predicted"/>
<evidence type="ECO:0000313" key="3">
    <source>
        <dbReference type="Proteomes" id="UP001314263"/>
    </source>
</evidence>
<sequence>MPGQSNSVLKRVYRALLKQAVGFDQRPFLRFLICKHSPLLEQDLHSIVDAYLGGRDFYVPSPLLPQSVLEATRVACRFPPEGCGSIDSALLGLRYLSTLSGIAAKHASPESERSASSRQAPEGDVQSVAAPSSGCVLLAHPMQMGYWARAAVLLLSSGPAQGSCGLLLRPSKASDARPHQPRTGRVLIYPDGSTTFSEWSTDDEDSSDEESDSDSSTLEEAYARGWLGGPVKSLAPMAYSLNPHSGRSCVLPETPGFPGLYQGTGDSMPSKAEPIVQEEAHRVSSCHKFRGESLWEPFQLEEEMAKGYWVCVRPNGSYLHALWSEQMHLVMTNLTRDSKHSSVAEMLWRKILSEAGPPVSDAQTITSGMAEAVMAE</sequence>